<dbReference type="Pfam" id="PF00072">
    <property type="entry name" value="Response_reg"/>
    <property type="match status" value="2"/>
</dbReference>
<dbReference type="InterPro" id="IPR008207">
    <property type="entry name" value="Sig_transdc_His_kin_Hpt_dom"/>
</dbReference>
<feature type="modified residue" description="4-aspartylphosphate" evidence="5">
    <location>
        <position position="187"/>
    </location>
</feature>
<evidence type="ECO:0000259" key="7">
    <source>
        <dbReference type="PROSITE" id="PS50887"/>
    </source>
</evidence>
<dbReference type="Pfam" id="PF01627">
    <property type="entry name" value="Hpt"/>
    <property type="match status" value="1"/>
</dbReference>
<dbReference type="PANTHER" id="PTHR45138">
    <property type="entry name" value="REGULATORY COMPONENTS OF SENSORY TRANSDUCTION SYSTEM"/>
    <property type="match status" value="1"/>
</dbReference>
<feature type="modified residue" description="Phosphohistidine" evidence="4">
    <location>
        <position position="52"/>
    </location>
</feature>
<dbReference type="InterPro" id="IPR043128">
    <property type="entry name" value="Rev_trsase/Diguanyl_cyclase"/>
</dbReference>
<feature type="domain" description="HPt" evidence="8">
    <location>
        <begin position="6"/>
        <end position="109"/>
    </location>
</feature>
<reference evidence="9 10" key="1">
    <citation type="submission" date="2022-01" db="EMBL/GenBank/DDBJ databases">
        <title>Paraglaciecola sp. G1-23.</title>
        <authorList>
            <person name="Jin M.S."/>
            <person name="Han D.M."/>
            <person name="Kim H.M."/>
            <person name="Jeon C.O."/>
        </authorList>
    </citation>
    <scope>NUCLEOTIDE SEQUENCE [LARGE SCALE GENOMIC DNA]</scope>
    <source>
        <strain evidence="9 10">G1-23</strain>
    </source>
</reference>
<feature type="domain" description="Response regulatory" evidence="6">
    <location>
        <begin position="138"/>
        <end position="253"/>
    </location>
</feature>
<dbReference type="Gene3D" id="3.40.50.2300">
    <property type="match status" value="2"/>
</dbReference>
<feature type="domain" description="GGDEF" evidence="7">
    <location>
        <begin position="418"/>
        <end position="548"/>
    </location>
</feature>
<dbReference type="SUPFAM" id="SSF52172">
    <property type="entry name" value="CheY-like"/>
    <property type="match status" value="2"/>
</dbReference>
<dbReference type="SMART" id="SM00448">
    <property type="entry name" value="REC"/>
    <property type="match status" value="2"/>
</dbReference>
<dbReference type="EMBL" id="JAKGAS010000010">
    <property type="protein sequence ID" value="MCF2949667.1"/>
    <property type="molecule type" value="Genomic_DNA"/>
</dbReference>
<sequence>MSNQNFEAKLKELRELFTSTLPDKMAEVLSLWENTLEDWTEANCKKCIFELHSLKGSSGTLGFKEISAAFSDCESKLKAIHDFSQSPESELVFQLKQAFDRLVVAQEKLLSTNQQPSKVSLRQNLEPSSKILKPSDIQVLVVDYERSSGELLKKLLSEFGFNTSYAKNLTQAKQLHAETKMHIVLLDLVMPDCTVDEIFSFAKDLEKQNTRAVILSGQDNFDVRLGAIHANVSDFIVKPYQITNLVAKIRSALLLDLVRPFKVFLVDDQESVASYFQSTLQAYDMDVKVLLDPTKILESLKEYDPDIFLFDLFMPEVNGIELAKIIRLMEKYDSIPIVFLTSENTIETKLEVLEVGCDDVLPKNISPDVLVKQVSSRLKRGHELRYLNSRDSLTGLLNHGQIMDAASSALQLGIRRRTPTIFAMIDLDYFKAVNDTHGHAAGDKVLMGLGQLLLQHVRQTDYIGRYGGEEFLLVFPDSELEVIKQKLDHIREILSSLMFKHGNKEFNVTYSAGIASSEDYESLADILIAADSALYRAKEKGRNNVQIK</sequence>
<dbReference type="GO" id="GO:0052621">
    <property type="term" value="F:diguanylate cyclase activity"/>
    <property type="evidence" value="ECO:0007669"/>
    <property type="project" value="UniProtKB-EC"/>
</dbReference>
<protein>
    <recommendedName>
        <fullName evidence="1">diguanylate cyclase</fullName>
        <ecNumber evidence="1">2.7.7.65</ecNumber>
    </recommendedName>
</protein>
<dbReference type="Proteomes" id="UP001521137">
    <property type="component" value="Unassembled WGS sequence"/>
</dbReference>
<evidence type="ECO:0000256" key="5">
    <source>
        <dbReference type="PROSITE-ProRule" id="PRU00169"/>
    </source>
</evidence>
<keyword evidence="2" id="KW-0902">Two-component regulatory system</keyword>
<dbReference type="RefSeq" id="WP_235313771.1">
    <property type="nucleotide sequence ID" value="NZ_JAKGAS010000010.1"/>
</dbReference>
<dbReference type="SUPFAM" id="SSF55073">
    <property type="entry name" value="Nucleotide cyclase"/>
    <property type="match status" value="1"/>
</dbReference>
<keyword evidence="9" id="KW-0808">Transferase</keyword>
<dbReference type="SUPFAM" id="SSF47226">
    <property type="entry name" value="Histidine-containing phosphotransfer domain, HPT domain"/>
    <property type="match status" value="1"/>
</dbReference>
<dbReference type="InterPro" id="IPR036641">
    <property type="entry name" value="HPT_dom_sf"/>
</dbReference>
<dbReference type="Pfam" id="PF00990">
    <property type="entry name" value="GGDEF"/>
    <property type="match status" value="1"/>
</dbReference>
<dbReference type="InterPro" id="IPR000160">
    <property type="entry name" value="GGDEF_dom"/>
</dbReference>
<name>A0ABS9DBA8_9ALTE</name>
<dbReference type="CDD" id="cd01949">
    <property type="entry name" value="GGDEF"/>
    <property type="match status" value="1"/>
</dbReference>
<dbReference type="InterPro" id="IPR029787">
    <property type="entry name" value="Nucleotide_cyclase"/>
</dbReference>
<dbReference type="InterPro" id="IPR050469">
    <property type="entry name" value="Diguanylate_Cyclase"/>
</dbReference>
<dbReference type="SMART" id="SM00267">
    <property type="entry name" value="GGDEF"/>
    <property type="match status" value="1"/>
</dbReference>
<dbReference type="Gene3D" id="1.20.120.160">
    <property type="entry name" value="HPT domain"/>
    <property type="match status" value="1"/>
</dbReference>
<dbReference type="Gene3D" id="3.30.70.270">
    <property type="match status" value="1"/>
</dbReference>
<evidence type="ECO:0000256" key="2">
    <source>
        <dbReference type="ARBA" id="ARBA00023012"/>
    </source>
</evidence>
<dbReference type="CDD" id="cd00156">
    <property type="entry name" value="REC"/>
    <property type="match status" value="2"/>
</dbReference>
<comment type="caution">
    <text evidence="9">The sequence shown here is derived from an EMBL/GenBank/DDBJ whole genome shotgun (WGS) entry which is preliminary data.</text>
</comment>
<dbReference type="NCBIfam" id="TIGR00254">
    <property type="entry name" value="GGDEF"/>
    <property type="match status" value="1"/>
</dbReference>
<evidence type="ECO:0000256" key="4">
    <source>
        <dbReference type="PROSITE-ProRule" id="PRU00110"/>
    </source>
</evidence>
<organism evidence="9 10">
    <name type="scientific">Paraglaciecola algarum</name>
    <dbReference type="NCBI Taxonomy" id="3050085"/>
    <lineage>
        <taxon>Bacteria</taxon>
        <taxon>Pseudomonadati</taxon>
        <taxon>Pseudomonadota</taxon>
        <taxon>Gammaproteobacteria</taxon>
        <taxon>Alteromonadales</taxon>
        <taxon>Alteromonadaceae</taxon>
        <taxon>Paraglaciecola</taxon>
    </lineage>
</organism>
<evidence type="ECO:0000259" key="6">
    <source>
        <dbReference type="PROSITE" id="PS50110"/>
    </source>
</evidence>
<dbReference type="PROSITE" id="PS50894">
    <property type="entry name" value="HPT"/>
    <property type="match status" value="1"/>
</dbReference>
<gene>
    <name evidence="9" type="ORF">L0668_16230</name>
</gene>
<comment type="catalytic activity">
    <reaction evidence="3">
        <text>2 GTP = 3',3'-c-di-GMP + 2 diphosphate</text>
        <dbReference type="Rhea" id="RHEA:24898"/>
        <dbReference type="ChEBI" id="CHEBI:33019"/>
        <dbReference type="ChEBI" id="CHEBI:37565"/>
        <dbReference type="ChEBI" id="CHEBI:58805"/>
        <dbReference type="EC" id="2.7.7.65"/>
    </reaction>
</comment>
<evidence type="ECO:0000259" key="8">
    <source>
        <dbReference type="PROSITE" id="PS50894"/>
    </source>
</evidence>
<evidence type="ECO:0000313" key="9">
    <source>
        <dbReference type="EMBL" id="MCF2949667.1"/>
    </source>
</evidence>
<keyword evidence="5" id="KW-0597">Phosphoprotein</keyword>
<evidence type="ECO:0000256" key="1">
    <source>
        <dbReference type="ARBA" id="ARBA00012528"/>
    </source>
</evidence>
<evidence type="ECO:0000313" key="10">
    <source>
        <dbReference type="Proteomes" id="UP001521137"/>
    </source>
</evidence>
<keyword evidence="10" id="KW-1185">Reference proteome</keyword>
<dbReference type="InterPro" id="IPR001789">
    <property type="entry name" value="Sig_transdc_resp-reg_receiver"/>
</dbReference>
<feature type="domain" description="Response regulatory" evidence="6">
    <location>
        <begin position="262"/>
        <end position="378"/>
    </location>
</feature>
<evidence type="ECO:0000256" key="3">
    <source>
        <dbReference type="ARBA" id="ARBA00034247"/>
    </source>
</evidence>
<dbReference type="PROSITE" id="PS50110">
    <property type="entry name" value="RESPONSE_REGULATORY"/>
    <property type="match status" value="2"/>
</dbReference>
<proteinExistence type="predicted"/>
<dbReference type="PROSITE" id="PS50887">
    <property type="entry name" value="GGDEF"/>
    <property type="match status" value="1"/>
</dbReference>
<feature type="modified residue" description="4-aspartylphosphate" evidence="5">
    <location>
        <position position="311"/>
    </location>
</feature>
<dbReference type="InterPro" id="IPR011006">
    <property type="entry name" value="CheY-like_superfamily"/>
</dbReference>
<dbReference type="PANTHER" id="PTHR45138:SF9">
    <property type="entry name" value="DIGUANYLATE CYCLASE DGCM-RELATED"/>
    <property type="match status" value="1"/>
</dbReference>
<dbReference type="EC" id="2.7.7.65" evidence="1"/>
<accession>A0ABS9DBA8</accession>
<keyword evidence="9" id="KW-0548">Nucleotidyltransferase</keyword>